<protein>
    <recommendedName>
        <fullName evidence="6">Prolyl 4-hydroxylase alpha subunit domain-containing protein</fullName>
    </recommendedName>
</protein>
<comment type="cofactor">
    <cofactor evidence="1">
        <name>L-ascorbate</name>
        <dbReference type="ChEBI" id="CHEBI:38290"/>
    </cofactor>
</comment>
<keyword evidence="3" id="KW-0223">Dioxygenase</keyword>
<evidence type="ECO:0000256" key="2">
    <source>
        <dbReference type="ARBA" id="ARBA00022723"/>
    </source>
</evidence>
<dbReference type="InterPro" id="IPR006620">
    <property type="entry name" value="Pro_4_hyd_alph"/>
</dbReference>
<dbReference type="Proteomes" id="UP001642484">
    <property type="component" value="Unassembled WGS sequence"/>
</dbReference>
<keyword evidence="8" id="KW-1185">Reference proteome</keyword>
<comment type="caution">
    <text evidence="7">The sequence shown here is derived from an EMBL/GenBank/DDBJ whole genome shotgun (WGS) entry which is preliminary data.</text>
</comment>
<dbReference type="SMART" id="SM00702">
    <property type="entry name" value="P4Hc"/>
    <property type="match status" value="1"/>
</dbReference>
<evidence type="ECO:0000256" key="3">
    <source>
        <dbReference type="ARBA" id="ARBA00022964"/>
    </source>
</evidence>
<evidence type="ECO:0000259" key="6">
    <source>
        <dbReference type="SMART" id="SM00702"/>
    </source>
</evidence>
<name>A0ABP0IFE3_9DINO</name>
<feature type="domain" description="Prolyl 4-hydroxylase alpha subunit" evidence="6">
    <location>
        <begin position="98"/>
        <end position="287"/>
    </location>
</feature>
<dbReference type="PANTHER" id="PTHR10869:SF246">
    <property type="entry name" value="TRANSMEMBRANE PROLYL 4-HYDROXYLASE"/>
    <property type="match status" value="1"/>
</dbReference>
<reference evidence="7 8" key="1">
    <citation type="submission" date="2024-02" db="EMBL/GenBank/DDBJ databases">
        <authorList>
            <person name="Chen Y."/>
            <person name="Shah S."/>
            <person name="Dougan E. K."/>
            <person name="Thang M."/>
            <person name="Chan C."/>
        </authorList>
    </citation>
    <scope>NUCLEOTIDE SEQUENCE [LARGE SCALE GENOMIC DNA]</scope>
</reference>
<sequence length="289" mass="32658">MDLVPAVGDWIEVRWPCQSDSADASSASIDPESADAWLWFKALIVQGGRKFLLRFEDGGEAWNSLRKLQWRSLKASSPALREREESPDETVMDQTGFVHSFEIEEEFLRFCDSLHMRREELGDKSRGDAAYGEALSGGLVSVLIRREALPEGERDVYNRLHQRCIQEVPLAWPGWIQRAAGKSGRARPSQDLRVLQYFEKANFKAHVDSGWACQALIYLNEDFQGGYTEFPNLGARYRPRRGRVLLWRSICVGFKAAVPGSLEDHPARHVACEVFGGVKRVVSLHLVLA</sequence>
<dbReference type="InterPro" id="IPR045054">
    <property type="entry name" value="P4HA-like"/>
</dbReference>
<dbReference type="EMBL" id="CAXAMN010002780">
    <property type="protein sequence ID" value="CAK9001306.1"/>
    <property type="molecule type" value="Genomic_DNA"/>
</dbReference>
<dbReference type="PANTHER" id="PTHR10869">
    <property type="entry name" value="PROLYL 4-HYDROXYLASE ALPHA SUBUNIT"/>
    <property type="match status" value="1"/>
</dbReference>
<evidence type="ECO:0000256" key="4">
    <source>
        <dbReference type="ARBA" id="ARBA00023002"/>
    </source>
</evidence>
<evidence type="ECO:0000256" key="1">
    <source>
        <dbReference type="ARBA" id="ARBA00001961"/>
    </source>
</evidence>
<dbReference type="Gene3D" id="2.60.120.620">
    <property type="entry name" value="q2cbj1_9rhob like domain"/>
    <property type="match status" value="1"/>
</dbReference>
<proteinExistence type="predicted"/>
<evidence type="ECO:0000313" key="7">
    <source>
        <dbReference type="EMBL" id="CAK9001306.1"/>
    </source>
</evidence>
<organism evidence="7 8">
    <name type="scientific">Durusdinium trenchii</name>
    <dbReference type="NCBI Taxonomy" id="1381693"/>
    <lineage>
        <taxon>Eukaryota</taxon>
        <taxon>Sar</taxon>
        <taxon>Alveolata</taxon>
        <taxon>Dinophyceae</taxon>
        <taxon>Suessiales</taxon>
        <taxon>Symbiodiniaceae</taxon>
        <taxon>Durusdinium</taxon>
    </lineage>
</organism>
<keyword evidence="2" id="KW-0479">Metal-binding</keyword>
<keyword evidence="5" id="KW-0408">Iron</keyword>
<accession>A0ABP0IFE3</accession>
<evidence type="ECO:0000313" key="8">
    <source>
        <dbReference type="Proteomes" id="UP001642484"/>
    </source>
</evidence>
<gene>
    <name evidence="7" type="ORF">CCMP2556_LOCUS6402</name>
</gene>
<keyword evidence="4" id="KW-0560">Oxidoreductase</keyword>
<evidence type="ECO:0000256" key="5">
    <source>
        <dbReference type="ARBA" id="ARBA00023004"/>
    </source>
</evidence>